<dbReference type="Proteomes" id="UP000238413">
    <property type="component" value="Chromosome"/>
</dbReference>
<protein>
    <submittedName>
        <fullName evidence="1">Uncharacterized protein</fullName>
    </submittedName>
</protein>
<sequence>MTQHLAYRTGQRVNGVTPTGRIIRTGEFYDRQLRTSQTTENGGEYEALVIWDGDTEPSLVSFERLTAA</sequence>
<gene>
    <name evidence="1" type="ORF">C4B68_33910</name>
</gene>
<name>A0ABM6SYK3_9ACTN</name>
<dbReference type="EMBL" id="CP026652">
    <property type="protein sequence ID" value="AVH59949.1"/>
    <property type="molecule type" value="Genomic_DNA"/>
</dbReference>
<keyword evidence="2" id="KW-1185">Reference proteome</keyword>
<dbReference type="RefSeq" id="WP_099500329.1">
    <property type="nucleotide sequence ID" value="NZ_CP026652.1"/>
</dbReference>
<evidence type="ECO:0000313" key="1">
    <source>
        <dbReference type="EMBL" id="AVH59949.1"/>
    </source>
</evidence>
<evidence type="ECO:0000313" key="2">
    <source>
        <dbReference type="Proteomes" id="UP000238413"/>
    </source>
</evidence>
<accession>A0ABM6SYK3</accession>
<proteinExistence type="predicted"/>
<reference evidence="1 2" key="1">
    <citation type="submission" date="2018-02" db="EMBL/GenBank/DDBJ databases">
        <title>Complete genome sequence of Streptomyces dengpaensis, the producer of angucyclines.</title>
        <authorList>
            <person name="Yumei L."/>
        </authorList>
    </citation>
    <scope>NUCLEOTIDE SEQUENCE [LARGE SCALE GENOMIC DNA]</scope>
    <source>
        <strain evidence="1 2">XZHG99</strain>
    </source>
</reference>
<organism evidence="1 2">
    <name type="scientific">Streptomyces dengpaensis</name>
    <dbReference type="NCBI Taxonomy" id="2049881"/>
    <lineage>
        <taxon>Bacteria</taxon>
        <taxon>Bacillati</taxon>
        <taxon>Actinomycetota</taxon>
        <taxon>Actinomycetes</taxon>
        <taxon>Kitasatosporales</taxon>
        <taxon>Streptomycetaceae</taxon>
        <taxon>Streptomyces</taxon>
    </lineage>
</organism>